<accession>A0A9W6QEL3</accession>
<sequence>MKEPFVLTTARPDCRPSRPARVWGWLRRNASAVSALAAVAGVLLPVVGHFLR</sequence>
<name>A0A9W6QEL3_9ACTN</name>
<dbReference type="Proteomes" id="UP001165041">
    <property type="component" value="Unassembled WGS sequence"/>
</dbReference>
<comment type="caution">
    <text evidence="2">The sequence shown here is derived from an EMBL/GenBank/DDBJ whole genome shotgun (WGS) entry which is preliminary data.</text>
</comment>
<evidence type="ECO:0000256" key="1">
    <source>
        <dbReference type="SAM" id="Phobius"/>
    </source>
</evidence>
<reference evidence="2" key="1">
    <citation type="submission" date="2023-02" db="EMBL/GenBank/DDBJ databases">
        <title>Kitasatospora phosalacinea NBRC 14627.</title>
        <authorList>
            <person name="Ichikawa N."/>
            <person name="Sato H."/>
            <person name="Tonouchi N."/>
        </authorList>
    </citation>
    <scope>NUCLEOTIDE SEQUENCE</scope>
    <source>
        <strain evidence="2">NBRC 14627</strain>
    </source>
</reference>
<evidence type="ECO:0000313" key="2">
    <source>
        <dbReference type="EMBL" id="GLW75010.1"/>
    </source>
</evidence>
<protein>
    <submittedName>
        <fullName evidence="2">Uncharacterized protein</fullName>
    </submittedName>
</protein>
<keyword evidence="1" id="KW-0812">Transmembrane</keyword>
<keyword evidence="1" id="KW-0472">Membrane</keyword>
<gene>
    <name evidence="2" type="ORF">Kpho02_73070</name>
</gene>
<organism evidence="2 3">
    <name type="scientific">Kitasatospora phosalacinea</name>
    <dbReference type="NCBI Taxonomy" id="2065"/>
    <lineage>
        <taxon>Bacteria</taxon>
        <taxon>Bacillati</taxon>
        <taxon>Actinomycetota</taxon>
        <taxon>Actinomycetes</taxon>
        <taxon>Kitasatosporales</taxon>
        <taxon>Streptomycetaceae</taxon>
        <taxon>Kitasatospora</taxon>
    </lineage>
</organism>
<feature type="transmembrane region" description="Helical" evidence="1">
    <location>
        <begin position="32"/>
        <end position="51"/>
    </location>
</feature>
<dbReference type="AlphaFoldDB" id="A0A9W6QEL3"/>
<dbReference type="EMBL" id="BSSA01000043">
    <property type="protein sequence ID" value="GLW75010.1"/>
    <property type="molecule type" value="Genomic_DNA"/>
</dbReference>
<evidence type="ECO:0000313" key="3">
    <source>
        <dbReference type="Proteomes" id="UP001165041"/>
    </source>
</evidence>
<proteinExistence type="predicted"/>
<keyword evidence="1" id="KW-1133">Transmembrane helix</keyword>